<evidence type="ECO:0000313" key="2">
    <source>
        <dbReference type="Proteomes" id="UP000237000"/>
    </source>
</evidence>
<reference evidence="2" key="1">
    <citation type="submission" date="2016-06" db="EMBL/GenBank/DDBJ databases">
        <title>Parallel loss of symbiosis genes in relatives of nitrogen-fixing non-legume Parasponia.</title>
        <authorList>
            <person name="Van Velzen R."/>
            <person name="Holmer R."/>
            <person name="Bu F."/>
            <person name="Rutten L."/>
            <person name="Van Zeijl A."/>
            <person name="Liu W."/>
            <person name="Santuari L."/>
            <person name="Cao Q."/>
            <person name="Sharma T."/>
            <person name="Shen D."/>
            <person name="Roswanjaya Y."/>
            <person name="Wardhani T."/>
            <person name="Kalhor M.S."/>
            <person name="Jansen J."/>
            <person name="Van den Hoogen J."/>
            <person name="Gungor B."/>
            <person name="Hartog M."/>
            <person name="Hontelez J."/>
            <person name="Verver J."/>
            <person name="Yang W.-C."/>
            <person name="Schijlen E."/>
            <person name="Repin R."/>
            <person name="Schilthuizen M."/>
            <person name="Schranz E."/>
            <person name="Heidstra R."/>
            <person name="Miyata K."/>
            <person name="Fedorova E."/>
            <person name="Kohlen W."/>
            <person name="Bisseling T."/>
            <person name="Smit S."/>
            <person name="Geurts R."/>
        </authorList>
    </citation>
    <scope>NUCLEOTIDE SEQUENCE [LARGE SCALE GENOMIC DNA]</scope>
    <source>
        <strain evidence="2">cv. RG33-2</strain>
    </source>
</reference>
<accession>A0A2P5DXS5</accession>
<keyword evidence="2" id="KW-1185">Reference proteome</keyword>
<dbReference type="Proteomes" id="UP000237000">
    <property type="component" value="Unassembled WGS sequence"/>
</dbReference>
<dbReference type="InParanoid" id="A0A2P5DXS5"/>
<proteinExistence type="predicted"/>
<dbReference type="OrthoDB" id="10286618at2759"/>
<name>A0A2P5DXS5_TREOI</name>
<protein>
    <submittedName>
        <fullName evidence="1">Uncharacterized protein</fullName>
    </submittedName>
</protein>
<sequence>MIIQQFSFTNLKQHRYLQKSNRLESAKPFHLTKILVSNIRSTRDFKLLYKFLNDSMKLTEKSMVKQHFGLLFRYLVVASIA</sequence>
<gene>
    <name evidence="1" type="ORF">TorRG33x02_239160</name>
</gene>
<dbReference type="EMBL" id="JXTC01000243">
    <property type="protein sequence ID" value="PON78079.1"/>
    <property type="molecule type" value="Genomic_DNA"/>
</dbReference>
<dbReference type="AlphaFoldDB" id="A0A2P5DXS5"/>
<evidence type="ECO:0000313" key="1">
    <source>
        <dbReference type="EMBL" id="PON78079.1"/>
    </source>
</evidence>
<comment type="caution">
    <text evidence="1">The sequence shown here is derived from an EMBL/GenBank/DDBJ whole genome shotgun (WGS) entry which is preliminary data.</text>
</comment>
<organism evidence="1 2">
    <name type="scientific">Trema orientale</name>
    <name type="common">Charcoal tree</name>
    <name type="synonym">Celtis orientalis</name>
    <dbReference type="NCBI Taxonomy" id="63057"/>
    <lineage>
        <taxon>Eukaryota</taxon>
        <taxon>Viridiplantae</taxon>
        <taxon>Streptophyta</taxon>
        <taxon>Embryophyta</taxon>
        <taxon>Tracheophyta</taxon>
        <taxon>Spermatophyta</taxon>
        <taxon>Magnoliopsida</taxon>
        <taxon>eudicotyledons</taxon>
        <taxon>Gunneridae</taxon>
        <taxon>Pentapetalae</taxon>
        <taxon>rosids</taxon>
        <taxon>fabids</taxon>
        <taxon>Rosales</taxon>
        <taxon>Cannabaceae</taxon>
        <taxon>Trema</taxon>
    </lineage>
</organism>